<dbReference type="SUPFAM" id="SSF48452">
    <property type="entry name" value="TPR-like"/>
    <property type="match status" value="2"/>
</dbReference>
<gene>
    <name evidence="2" type="ORF">FOA19_13410</name>
</gene>
<dbReference type="PANTHER" id="PTHR12558">
    <property type="entry name" value="CELL DIVISION CYCLE 16,23,27"/>
    <property type="match status" value="1"/>
</dbReference>
<dbReference type="InterPro" id="IPR019734">
    <property type="entry name" value="TPR_rpt"/>
</dbReference>
<dbReference type="Pfam" id="PF13432">
    <property type="entry name" value="TPR_16"/>
    <property type="match status" value="1"/>
</dbReference>
<dbReference type="OrthoDB" id="5477158at2"/>
<dbReference type="Pfam" id="PF14559">
    <property type="entry name" value="TPR_19"/>
    <property type="match status" value="2"/>
</dbReference>
<dbReference type="Gene3D" id="1.25.40.10">
    <property type="entry name" value="Tetratricopeptide repeat domain"/>
    <property type="match status" value="2"/>
</dbReference>
<dbReference type="Proteomes" id="UP000324133">
    <property type="component" value="Unassembled WGS sequence"/>
</dbReference>
<keyword evidence="3" id="KW-1185">Reference proteome</keyword>
<reference evidence="2 3" key="1">
    <citation type="submission" date="2019-07" db="EMBL/GenBank/DDBJ databases">
        <title>Rufibacter sp. nov., isolated from lake sediment.</title>
        <authorList>
            <person name="Qu J.-H."/>
        </authorList>
    </citation>
    <scope>NUCLEOTIDE SEQUENCE [LARGE SCALE GENOMIC DNA]</scope>
    <source>
        <strain evidence="2 3">NBS58-1</strain>
    </source>
</reference>
<name>A0A5B6TEC9_9BACT</name>
<sequence>MKKIYLFTAILATALVVTFGFFQYNKYQQEPAIPQLKERHGPISTSSEWLNTKAAIAGLQRKLREKPRDYRSKLLLALAYMQEARVTGDHPYYFPAALELVDDILDAEPSDEVLVYETTVAKASIQLSLHQFEKALETGKQAVAMNPRGAAVYGVLCDANVELGNYEEAIRMADQMTSLRPDLKSYSRISYLREIHGDLPGAIEAMQAAVKAGFPGLEQTAWSQVTLGTLYEKTGDLAQAEYYYQRALAEYNQYAFALGGLGRIAVKRGQKQEAMKLFTQAANTLPEFSFQEELIRLYQKQGENAKAKATLREMLAGMEEDQEAGHNMDLELANIYMELQKDYSKALKYALKEYERRPNNIDVNKTLANIYYHQQNYAKAAAHIQKANRTQSQNADLLCLHGLIDYRLGKMAAGQSLIKKSFTINPFQNTALSTEGKSLLVSSLSKL</sequence>
<proteinExistence type="predicted"/>
<accession>A0A5B6TEC9</accession>
<dbReference type="PANTHER" id="PTHR12558:SF13">
    <property type="entry name" value="CELL DIVISION CYCLE PROTEIN 27 HOMOLOG"/>
    <property type="match status" value="1"/>
</dbReference>
<dbReference type="InterPro" id="IPR011990">
    <property type="entry name" value="TPR-like_helical_dom_sf"/>
</dbReference>
<keyword evidence="1" id="KW-0802">TPR repeat</keyword>
<dbReference type="AlphaFoldDB" id="A0A5B6TEC9"/>
<dbReference type="RefSeq" id="WP_149091310.1">
    <property type="nucleotide sequence ID" value="NZ_VKKY01000002.1"/>
</dbReference>
<dbReference type="SMART" id="SM00028">
    <property type="entry name" value="TPR"/>
    <property type="match status" value="5"/>
</dbReference>
<organism evidence="2 3">
    <name type="scientific">Rufibacter hautae</name>
    <dbReference type="NCBI Taxonomy" id="2595005"/>
    <lineage>
        <taxon>Bacteria</taxon>
        <taxon>Pseudomonadati</taxon>
        <taxon>Bacteroidota</taxon>
        <taxon>Cytophagia</taxon>
        <taxon>Cytophagales</taxon>
        <taxon>Hymenobacteraceae</taxon>
        <taxon>Rufibacter</taxon>
    </lineage>
</organism>
<evidence type="ECO:0000313" key="2">
    <source>
        <dbReference type="EMBL" id="KAA3438251.1"/>
    </source>
</evidence>
<feature type="repeat" description="TPR" evidence="1">
    <location>
        <begin position="255"/>
        <end position="288"/>
    </location>
</feature>
<dbReference type="PROSITE" id="PS50005">
    <property type="entry name" value="TPR"/>
    <property type="match status" value="1"/>
</dbReference>
<evidence type="ECO:0000313" key="3">
    <source>
        <dbReference type="Proteomes" id="UP000324133"/>
    </source>
</evidence>
<evidence type="ECO:0000256" key="1">
    <source>
        <dbReference type="PROSITE-ProRule" id="PRU00339"/>
    </source>
</evidence>
<protein>
    <submittedName>
        <fullName evidence="2">Tetratricopeptide repeat protein</fullName>
    </submittedName>
</protein>
<comment type="caution">
    <text evidence="2">The sequence shown here is derived from an EMBL/GenBank/DDBJ whole genome shotgun (WGS) entry which is preliminary data.</text>
</comment>
<dbReference type="EMBL" id="VKKY01000002">
    <property type="protein sequence ID" value="KAA3438251.1"/>
    <property type="molecule type" value="Genomic_DNA"/>
</dbReference>